<keyword evidence="1" id="KW-1133">Transmembrane helix</keyword>
<reference evidence="2" key="1">
    <citation type="submission" date="2023-06" db="EMBL/GenBank/DDBJ databases">
        <title>Cytophagales bacterium Strain LB-30, isolated from soil.</title>
        <authorList>
            <person name="Liu B."/>
        </authorList>
    </citation>
    <scope>NUCLEOTIDE SEQUENCE</scope>
    <source>
        <strain evidence="2">LB-30</strain>
    </source>
</reference>
<evidence type="ECO:0000256" key="1">
    <source>
        <dbReference type="SAM" id="Phobius"/>
    </source>
</evidence>
<accession>A0ABT8F857</accession>
<gene>
    <name evidence="2" type="ORF">QWY31_14210</name>
</gene>
<evidence type="ECO:0000313" key="2">
    <source>
        <dbReference type="EMBL" id="MDN4166660.1"/>
    </source>
</evidence>
<evidence type="ECO:0000313" key="3">
    <source>
        <dbReference type="Proteomes" id="UP001168552"/>
    </source>
</evidence>
<organism evidence="2 3">
    <name type="scientific">Shiella aurantiaca</name>
    <dbReference type="NCBI Taxonomy" id="3058365"/>
    <lineage>
        <taxon>Bacteria</taxon>
        <taxon>Pseudomonadati</taxon>
        <taxon>Bacteroidota</taxon>
        <taxon>Cytophagia</taxon>
        <taxon>Cytophagales</taxon>
        <taxon>Shiellaceae</taxon>
        <taxon>Shiella</taxon>
    </lineage>
</organism>
<feature type="transmembrane region" description="Helical" evidence="1">
    <location>
        <begin position="6"/>
        <end position="24"/>
    </location>
</feature>
<keyword evidence="3" id="KW-1185">Reference proteome</keyword>
<dbReference type="RefSeq" id="WP_320005198.1">
    <property type="nucleotide sequence ID" value="NZ_JAUHJS010000007.1"/>
</dbReference>
<dbReference type="EMBL" id="JAUHJS010000007">
    <property type="protein sequence ID" value="MDN4166660.1"/>
    <property type="molecule type" value="Genomic_DNA"/>
</dbReference>
<feature type="transmembrane region" description="Helical" evidence="1">
    <location>
        <begin position="186"/>
        <end position="207"/>
    </location>
</feature>
<protein>
    <recommendedName>
        <fullName evidence="4">Transporter</fullName>
    </recommendedName>
</protein>
<comment type="caution">
    <text evidence="2">The sequence shown here is derived from an EMBL/GenBank/DDBJ whole genome shotgun (WGS) entry which is preliminary data.</text>
</comment>
<feature type="transmembrane region" description="Helical" evidence="1">
    <location>
        <begin position="151"/>
        <end position="171"/>
    </location>
</feature>
<dbReference type="Proteomes" id="UP001168552">
    <property type="component" value="Unassembled WGS sequence"/>
</dbReference>
<name>A0ABT8F857_9BACT</name>
<feature type="transmembrane region" description="Helical" evidence="1">
    <location>
        <begin position="61"/>
        <end position="80"/>
    </location>
</feature>
<feature type="transmembrane region" description="Helical" evidence="1">
    <location>
        <begin position="119"/>
        <end position="139"/>
    </location>
</feature>
<keyword evidence="1" id="KW-0812">Transmembrane</keyword>
<evidence type="ECO:0008006" key="4">
    <source>
        <dbReference type="Google" id="ProtNLM"/>
    </source>
</evidence>
<keyword evidence="1" id="KW-0472">Membrane</keyword>
<proteinExistence type="predicted"/>
<feature type="transmembrane region" description="Helical" evidence="1">
    <location>
        <begin position="89"/>
        <end position="107"/>
    </location>
</feature>
<sequence length="213" mass="24663">MILYLFIYPAAVWLCFCTGLFALYKGWIKSPTTFRMLTISAMVATYETVGTLFSMKAINNVWIFNLFVPLLMASLLLLFYRQLVKWQNYIPVLLSVGVLIYSLYWTFSRSLFFSVFNTNLLVIGSVCLLIVTLLYFYAVLQRDIPILSEPLFWVATGIMFFFGGTLIHSLMQDYLLSFGNKVAKKMFQVVQILGILFYLTFGFAFVCQKIFRK</sequence>